<dbReference type="Gene3D" id="3.30.465.10">
    <property type="match status" value="1"/>
</dbReference>
<evidence type="ECO:0000259" key="2">
    <source>
        <dbReference type="PROSITE" id="PS51387"/>
    </source>
</evidence>
<dbReference type="InterPro" id="IPR002346">
    <property type="entry name" value="Mopterin_DH_FAD-bd"/>
</dbReference>
<dbReference type="NCBIfam" id="NF007427">
    <property type="entry name" value="PRK09971.1"/>
    <property type="match status" value="1"/>
</dbReference>
<dbReference type="InterPro" id="IPR036683">
    <property type="entry name" value="CO_DH_flav_C_dom_sf"/>
</dbReference>
<dbReference type="InterPro" id="IPR016167">
    <property type="entry name" value="FAD-bd_PCMH_sub1"/>
</dbReference>
<dbReference type="PANTHER" id="PTHR42659">
    <property type="entry name" value="XANTHINE DEHYDROGENASE SUBUNIT C-RELATED"/>
    <property type="match status" value="1"/>
</dbReference>
<name>M1P875_DESSD</name>
<keyword evidence="1" id="KW-0285">Flavoprotein</keyword>
<dbReference type="eggNOG" id="COG1319">
    <property type="taxonomic scope" value="Bacteria"/>
</dbReference>
<dbReference type="KEGG" id="dsf:UWK_01316"/>
<dbReference type="EMBL" id="CP003985">
    <property type="protein sequence ID" value="AGF77877.1"/>
    <property type="molecule type" value="Genomic_DNA"/>
</dbReference>
<dbReference type="InterPro" id="IPR036318">
    <property type="entry name" value="FAD-bd_PCMH-like_sf"/>
</dbReference>
<dbReference type="Pfam" id="PF00941">
    <property type="entry name" value="FAD_binding_5"/>
    <property type="match status" value="1"/>
</dbReference>
<evidence type="ECO:0000313" key="3">
    <source>
        <dbReference type="EMBL" id="AGF77877.1"/>
    </source>
</evidence>
<dbReference type="STRING" id="1167006.UWK_01316"/>
<gene>
    <name evidence="3" type="ordered locus">UWK_01316</name>
</gene>
<dbReference type="NCBIfam" id="NF043083">
    <property type="entry name" value="XdhB_XDHase"/>
    <property type="match status" value="1"/>
</dbReference>
<dbReference type="InterPro" id="IPR050031">
    <property type="entry name" value="XdhB_XDHase"/>
</dbReference>
<dbReference type="Gene3D" id="3.30.43.10">
    <property type="entry name" value="Uridine Diphospho-n-acetylenolpyruvylglucosamine Reductase, domain 2"/>
    <property type="match status" value="1"/>
</dbReference>
<dbReference type="PANTHER" id="PTHR42659:SF9">
    <property type="entry name" value="XANTHINE DEHYDROGENASE FAD-BINDING SUBUNIT XDHB-RELATED"/>
    <property type="match status" value="1"/>
</dbReference>
<evidence type="ECO:0000256" key="1">
    <source>
        <dbReference type="ARBA" id="ARBA00022827"/>
    </source>
</evidence>
<dbReference type="SUPFAM" id="SSF55447">
    <property type="entry name" value="CO dehydrogenase flavoprotein C-terminal domain-like"/>
    <property type="match status" value="1"/>
</dbReference>
<dbReference type="Proteomes" id="UP000011721">
    <property type="component" value="Chromosome"/>
</dbReference>
<dbReference type="InterPro" id="IPR016169">
    <property type="entry name" value="FAD-bd_PCMH_sub2"/>
</dbReference>
<proteinExistence type="predicted"/>
<dbReference type="SMART" id="SM01092">
    <property type="entry name" value="CO_deh_flav_C"/>
    <property type="match status" value="1"/>
</dbReference>
<dbReference type="GO" id="GO:0002197">
    <property type="term" value="C:xanthine dehydrogenase complex"/>
    <property type="evidence" value="ECO:0007669"/>
    <property type="project" value="InterPro"/>
</dbReference>
<dbReference type="PROSITE" id="PS51387">
    <property type="entry name" value="FAD_PCMH"/>
    <property type="match status" value="1"/>
</dbReference>
<dbReference type="GO" id="GO:0004854">
    <property type="term" value="F:xanthine dehydrogenase activity"/>
    <property type="evidence" value="ECO:0007669"/>
    <property type="project" value="InterPro"/>
</dbReference>
<dbReference type="InterPro" id="IPR016166">
    <property type="entry name" value="FAD-bd_PCMH"/>
</dbReference>
<dbReference type="OrthoDB" id="9783813at2"/>
<dbReference type="SUPFAM" id="SSF56176">
    <property type="entry name" value="FAD-binding/transporter-associated domain-like"/>
    <property type="match status" value="1"/>
</dbReference>
<dbReference type="InterPro" id="IPR005107">
    <property type="entry name" value="CO_DH_flav_C"/>
</dbReference>
<evidence type="ECO:0000313" key="4">
    <source>
        <dbReference type="Proteomes" id="UP000011721"/>
    </source>
</evidence>
<reference evidence="4" key="1">
    <citation type="journal article" date="2013" name="Stand. Genomic Sci.">
        <title>Complete genome sequence of Desulfocapsa sulfexigens, a marine deltaproteobacterium specialized in disproportionating inorganic sulfur compounds.</title>
        <authorList>
            <person name="Finster K.W."/>
            <person name="Kjeldsen K.U."/>
            <person name="Kube M."/>
            <person name="Reinhardt R."/>
            <person name="Mussmann M."/>
            <person name="Amann R."/>
            <person name="Schreiber L."/>
        </authorList>
    </citation>
    <scope>NUCLEOTIDE SEQUENCE [LARGE SCALE GENOMIC DNA]</scope>
    <source>
        <strain evidence="4">DSM 10523 / SB164P1</strain>
    </source>
</reference>
<dbReference type="HOGENOM" id="CLU_058050_3_0_7"/>
<accession>M1P875</accession>
<dbReference type="Gene3D" id="3.30.390.50">
    <property type="entry name" value="CO dehydrogenase flavoprotein, C-terminal domain"/>
    <property type="match status" value="1"/>
</dbReference>
<dbReference type="AlphaFoldDB" id="M1P875"/>
<keyword evidence="4" id="KW-1185">Reference proteome</keyword>
<dbReference type="Pfam" id="PF03450">
    <property type="entry name" value="CO_deh_flav_C"/>
    <property type="match status" value="1"/>
</dbReference>
<dbReference type="RefSeq" id="WP_015403569.1">
    <property type="nucleotide sequence ID" value="NC_020304.1"/>
</dbReference>
<protein>
    <submittedName>
        <fullName evidence="3">Aerobic-type carbon monoxide dehydrogenase, middle subunit CoxM/CutM-like protein</fullName>
    </submittedName>
</protein>
<organism evidence="3 4">
    <name type="scientific">Desulfocapsa sulfexigens (strain DSM 10523 / SB164P1)</name>
    <dbReference type="NCBI Taxonomy" id="1167006"/>
    <lineage>
        <taxon>Bacteria</taxon>
        <taxon>Pseudomonadati</taxon>
        <taxon>Thermodesulfobacteriota</taxon>
        <taxon>Desulfobulbia</taxon>
        <taxon>Desulfobulbales</taxon>
        <taxon>Desulfocapsaceae</taxon>
        <taxon>Desulfocapsa</taxon>
    </lineage>
</organism>
<feature type="domain" description="FAD-binding PCMH-type" evidence="2">
    <location>
        <begin position="1"/>
        <end position="176"/>
    </location>
</feature>
<keyword evidence="1" id="KW-0274">FAD</keyword>
<dbReference type="PATRIC" id="fig|1167006.5.peg.1449"/>
<sequence length="291" mass="31726">MFPIENYHFAESIKDAVEALAADEKARIIAGGTDVLVRLHGGNTDYGHLVDINGLRELKEITIDGEGNICIGSLATFTEIMEHELIQKYVPVIAESLATIGGPQVRNCGTMGGNICNGAVSADSACAALIHEFELVVESPEGERTESINGFHTGPGRTILQKGDLLKYFRIRPENYIGFSASYYKYAMRGAMDIATIGSGAAVKMNGDIIKTLKIAFTVAAPTPVRCRNAERAMENKTVSEENLQAMADAIEEDVRPRTSWRASREFRLHLIRTLAKRVVRQAVENQGGAL</sequence>
<dbReference type="InterPro" id="IPR051312">
    <property type="entry name" value="Diverse_Substr_Oxidored"/>
</dbReference>
<dbReference type="GO" id="GO:0071949">
    <property type="term" value="F:FAD binding"/>
    <property type="evidence" value="ECO:0007669"/>
    <property type="project" value="InterPro"/>
</dbReference>